<name>A0AAV1UW51_9STRA</name>
<dbReference type="AlphaFoldDB" id="A0AAV1UW51"/>
<dbReference type="EMBL" id="CAKLBY020000231">
    <property type="protein sequence ID" value="CAK7938591.1"/>
    <property type="molecule type" value="Genomic_DNA"/>
</dbReference>
<reference evidence="1" key="1">
    <citation type="submission" date="2024-01" db="EMBL/GenBank/DDBJ databases">
        <authorList>
            <person name="Webb A."/>
        </authorList>
    </citation>
    <scope>NUCLEOTIDE SEQUENCE</scope>
    <source>
        <strain evidence="1">Pm1</strain>
    </source>
</reference>
<protein>
    <submittedName>
        <fullName evidence="1">Uncharacterized protein</fullName>
    </submittedName>
</protein>
<evidence type="ECO:0000313" key="2">
    <source>
        <dbReference type="Proteomes" id="UP001162060"/>
    </source>
</evidence>
<proteinExistence type="predicted"/>
<sequence length="109" mass="12836">MNSRRDSRSNYYCTLEVDDAYDMSSFLPETVVPTGPLTRELRSLFKFLTHQKRAVVAGDRELNELLRLSEKQMDAKIRELENWNFRLNLDEAKETQDSIRLGIVERNLQ</sequence>
<comment type="caution">
    <text evidence="1">The sequence shown here is derived from an EMBL/GenBank/DDBJ whole genome shotgun (WGS) entry which is preliminary data.</text>
</comment>
<organism evidence="1 2">
    <name type="scientific">Peronospora matthiolae</name>
    <dbReference type="NCBI Taxonomy" id="2874970"/>
    <lineage>
        <taxon>Eukaryota</taxon>
        <taxon>Sar</taxon>
        <taxon>Stramenopiles</taxon>
        <taxon>Oomycota</taxon>
        <taxon>Peronosporomycetes</taxon>
        <taxon>Peronosporales</taxon>
        <taxon>Peronosporaceae</taxon>
        <taxon>Peronospora</taxon>
    </lineage>
</organism>
<dbReference type="Proteomes" id="UP001162060">
    <property type="component" value="Unassembled WGS sequence"/>
</dbReference>
<accession>A0AAV1UW51</accession>
<evidence type="ECO:0000313" key="1">
    <source>
        <dbReference type="EMBL" id="CAK7938591.1"/>
    </source>
</evidence>
<gene>
    <name evidence="1" type="ORF">PM001_LOCUS23741</name>
</gene>